<dbReference type="InterPro" id="IPR036942">
    <property type="entry name" value="Beta-barrel_TonB_sf"/>
</dbReference>
<feature type="chain" id="PRO_5045659442" evidence="12">
    <location>
        <begin position="21"/>
        <end position="731"/>
    </location>
</feature>
<evidence type="ECO:0000256" key="9">
    <source>
        <dbReference type="ARBA" id="ARBA00023237"/>
    </source>
</evidence>
<keyword evidence="3 10" id="KW-1134">Transmembrane beta strand</keyword>
<dbReference type="InterPro" id="IPR039426">
    <property type="entry name" value="TonB-dep_rcpt-like"/>
</dbReference>
<evidence type="ECO:0000313" key="16">
    <source>
        <dbReference type="Proteomes" id="UP000682802"/>
    </source>
</evidence>
<evidence type="ECO:0000256" key="6">
    <source>
        <dbReference type="ARBA" id="ARBA00023077"/>
    </source>
</evidence>
<dbReference type="EMBL" id="CP076128">
    <property type="protein sequence ID" value="QWG05601.1"/>
    <property type="molecule type" value="Genomic_DNA"/>
</dbReference>
<dbReference type="InterPro" id="IPR037066">
    <property type="entry name" value="Plug_dom_sf"/>
</dbReference>
<dbReference type="Proteomes" id="UP000682802">
    <property type="component" value="Chromosome 1"/>
</dbReference>
<dbReference type="SUPFAM" id="SSF56935">
    <property type="entry name" value="Porins"/>
    <property type="match status" value="1"/>
</dbReference>
<keyword evidence="16" id="KW-1185">Reference proteome</keyword>
<keyword evidence="4 10" id="KW-0812">Transmembrane</keyword>
<comment type="subcellular location">
    <subcellularLocation>
        <location evidence="1 10">Cell outer membrane</location>
        <topology evidence="1 10">Multi-pass membrane protein</topology>
    </subcellularLocation>
</comment>
<keyword evidence="5 12" id="KW-0732">Signal</keyword>
<evidence type="ECO:0000256" key="11">
    <source>
        <dbReference type="RuleBase" id="RU003357"/>
    </source>
</evidence>
<protein>
    <submittedName>
        <fullName evidence="15">TonB-dependent receptor</fullName>
    </submittedName>
</protein>
<dbReference type="InterPro" id="IPR012910">
    <property type="entry name" value="Plug_dom"/>
</dbReference>
<evidence type="ECO:0000259" key="14">
    <source>
        <dbReference type="Pfam" id="PF07715"/>
    </source>
</evidence>
<evidence type="ECO:0000256" key="1">
    <source>
        <dbReference type="ARBA" id="ARBA00004571"/>
    </source>
</evidence>
<feature type="domain" description="TonB-dependent receptor-like beta-barrel" evidence="13">
    <location>
        <begin position="286"/>
        <end position="691"/>
    </location>
</feature>
<reference evidence="15 16" key="1">
    <citation type="submission" date="2021-05" db="EMBL/GenBank/DDBJ databases">
        <title>Comparative genomic studies on the polysaccharide-degrading batcterial strains of the Flammeovirga genus.</title>
        <authorList>
            <person name="Zewei F."/>
            <person name="Zheng Z."/>
            <person name="Yu L."/>
            <person name="Ruyue G."/>
            <person name="Yanhong M."/>
            <person name="Yuanyuan C."/>
            <person name="Jingyan G."/>
            <person name="Wenjun H."/>
        </authorList>
    </citation>
    <scope>NUCLEOTIDE SEQUENCE [LARGE SCALE GENOMIC DNA]</scope>
    <source>
        <strain evidence="15 16">YS10</strain>
    </source>
</reference>
<evidence type="ECO:0000256" key="4">
    <source>
        <dbReference type="ARBA" id="ARBA00022692"/>
    </source>
</evidence>
<dbReference type="PANTHER" id="PTHR30069:SF29">
    <property type="entry name" value="HEMOGLOBIN AND HEMOGLOBIN-HAPTOGLOBIN-BINDING PROTEIN 1-RELATED"/>
    <property type="match status" value="1"/>
</dbReference>
<keyword evidence="6 11" id="KW-0798">TonB box</keyword>
<evidence type="ECO:0000256" key="3">
    <source>
        <dbReference type="ARBA" id="ARBA00022452"/>
    </source>
</evidence>
<keyword evidence="7 10" id="KW-0472">Membrane</keyword>
<dbReference type="PROSITE" id="PS52016">
    <property type="entry name" value="TONB_DEPENDENT_REC_3"/>
    <property type="match status" value="1"/>
</dbReference>
<evidence type="ECO:0000256" key="5">
    <source>
        <dbReference type="ARBA" id="ARBA00022729"/>
    </source>
</evidence>
<dbReference type="PANTHER" id="PTHR30069">
    <property type="entry name" value="TONB-DEPENDENT OUTER MEMBRANE RECEPTOR"/>
    <property type="match status" value="1"/>
</dbReference>
<organism evidence="15 16">
    <name type="scientific">Flammeovirga kamogawensis</name>
    <dbReference type="NCBI Taxonomy" id="373891"/>
    <lineage>
        <taxon>Bacteria</taxon>
        <taxon>Pseudomonadati</taxon>
        <taxon>Bacteroidota</taxon>
        <taxon>Cytophagia</taxon>
        <taxon>Cytophagales</taxon>
        <taxon>Flammeovirgaceae</taxon>
        <taxon>Flammeovirga</taxon>
    </lineage>
</organism>
<evidence type="ECO:0000256" key="10">
    <source>
        <dbReference type="PROSITE-ProRule" id="PRU01360"/>
    </source>
</evidence>
<dbReference type="Gene3D" id="2.40.170.20">
    <property type="entry name" value="TonB-dependent receptor, beta-barrel domain"/>
    <property type="match status" value="1"/>
</dbReference>
<feature type="domain" description="TonB-dependent receptor plug" evidence="14">
    <location>
        <begin position="119"/>
        <end position="221"/>
    </location>
</feature>
<evidence type="ECO:0000256" key="7">
    <source>
        <dbReference type="ARBA" id="ARBA00023136"/>
    </source>
</evidence>
<name>A0ABX8GQ74_9BACT</name>
<keyword evidence="2 10" id="KW-0813">Transport</keyword>
<keyword evidence="9 10" id="KW-0998">Cell outer membrane</keyword>
<proteinExistence type="inferred from homology"/>
<evidence type="ECO:0000256" key="12">
    <source>
        <dbReference type="SAM" id="SignalP"/>
    </source>
</evidence>
<dbReference type="Gene3D" id="2.170.130.10">
    <property type="entry name" value="TonB-dependent receptor, plug domain"/>
    <property type="match status" value="1"/>
</dbReference>
<dbReference type="Pfam" id="PF07715">
    <property type="entry name" value="Plug"/>
    <property type="match status" value="1"/>
</dbReference>
<dbReference type="Pfam" id="PF00593">
    <property type="entry name" value="TonB_dep_Rec_b-barrel"/>
    <property type="match status" value="1"/>
</dbReference>
<accession>A0ABX8GQ74</accession>
<feature type="signal peptide" evidence="12">
    <location>
        <begin position="1"/>
        <end position="20"/>
    </location>
</feature>
<gene>
    <name evidence="15" type="ORF">KM029_09415</name>
</gene>
<dbReference type="InterPro" id="IPR000531">
    <property type="entry name" value="Beta-barrel_TonB"/>
</dbReference>
<keyword evidence="8 15" id="KW-0675">Receptor</keyword>
<evidence type="ECO:0000256" key="2">
    <source>
        <dbReference type="ARBA" id="ARBA00022448"/>
    </source>
</evidence>
<comment type="similarity">
    <text evidence="10 11">Belongs to the TonB-dependent receptor family.</text>
</comment>
<evidence type="ECO:0000256" key="8">
    <source>
        <dbReference type="ARBA" id="ARBA00023170"/>
    </source>
</evidence>
<evidence type="ECO:0000313" key="15">
    <source>
        <dbReference type="EMBL" id="QWG05601.1"/>
    </source>
</evidence>
<dbReference type="RefSeq" id="WP_144073049.1">
    <property type="nucleotide sequence ID" value="NZ_CP076128.1"/>
</dbReference>
<evidence type="ECO:0000259" key="13">
    <source>
        <dbReference type="Pfam" id="PF00593"/>
    </source>
</evidence>
<sequence>METKKLISVLLLLCSTMVMAQTQKMSIDVIDATEHLPLIGAHVCLESTTGKKMYFTTNAEGHVDVPYQQNTLCSVSFTGFKTNKFVINTTAEKVALKPDLLMLDQVVKTASVTPQKVDESIYKINVIDGATLEKQGVQTVQDALRFQPNINLTQDGVLGTKIVMQGLEGQHVKILIDGMPVVGRQDGNIDLSQLDASAIDHIEVIEGPMSVVYGSNALAGTINIITKENKYHKITAQAKVYAESVGVLSTDASVSGAKKNHKWGTSAGARLFNGFDLDNATRAMNWNPKDQYNADAYYGYKWKGWDTKFGVRWGREELTYLGNYLSPNRAFDDKFTTDRITYYGQFNKQFANGDAFQGMLSYNTYNREGQQYFVKEDEGTSTAKGDATTDAFQTLNARLSYAKTINDWWKLTAGYELTEEQGQGAKIKDNSGMMENAVWTDMNISISERWAFQPGVRFLHHNAFDAPLIYSAHLKYDDTSSWAGRLSFAKGFRAPSLKEMYMDFVDTNHQIYGNENLTPETSYSLTGSLSKNIELTESAVVRVEASGFYNHLFDVIELAQGQDGVSYVYTNVAQKKTHGGTFKVGYNNNNKLKIDAGVTLTGIGYDLQNTADFNFRYSTDLVSSVAYFWPSIDLSARLDYKYTGARVQLMTSGEEGEITEGTVEAYNMLNFSTTKTFKNKRYSVTGGIKNIFDVTNVTNTTQGGAHSGASSMMIAWGRTYFISLKINLSKI</sequence>